<protein>
    <submittedName>
        <fullName evidence="5">MCE family protein</fullName>
    </submittedName>
</protein>
<feature type="transmembrane region" description="Helical" evidence="2">
    <location>
        <begin position="12"/>
        <end position="34"/>
    </location>
</feature>
<dbReference type="AlphaFoldDB" id="A0A848LCJ4"/>
<evidence type="ECO:0000313" key="6">
    <source>
        <dbReference type="Proteomes" id="UP000550729"/>
    </source>
</evidence>
<evidence type="ECO:0000313" key="5">
    <source>
        <dbReference type="EMBL" id="NMO05268.1"/>
    </source>
</evidence>
<dbReference type="InterPro" id="IPR003399">
    <property type="entry name" value="Mce/MlaD"/>
</dbReference>
<dbReference type="PANTHER" id="PTHR33371">
    <property type="entry name" value="INTERMEMBRANE PHOSPHOLIPID TRANSPORT SYSTEM BINDING PROTEIN MLAD-RELATED"/>
    <property type="match status" value="1"/>
</dbReference>
<dbReference type="InterPro" id="IPR052336">
    <property type="entry name" value="MlaD_Phospholipid_Transporter"/>
</dbReference>
<evidence type="ECO:0000256" key="2">
    <source>
        <dbReference type="SAM" id="Phobius"/>
    </source>
</evidence>
<feature type="region of interest" description="Disordered" evidence="1">
    <location>
        <begin position="367"/>
        <end position="389"/>
    </location>
</feature>
<proteinExistence type="predicted"/>
<keyword evidence="2" id="KW-1133">Transmembrane helix</keyword>
<dbReference type="EMBL" id="JABBNB010000060">
    <property type="protein sequence ID" value="NMO05268.1"/>
    <property type="molecule type" value="Genomic_DNA"/>
</dbReference>
<dbReference type="GO" id="GO:0005576">
    <property type="term" value="C:extracellular region"/>
    <property type="evidence" value="ECO:0007669"/>
    <property type="project" value="TreeGrafter"/>
</dbReference>
<dbReference type="NCBIfam" id="TIGR00996">
    <property type="entry name" value="Mtu_fam_mce"/>
    <property type="match status" value="1"/>
</dbReference>
<reference evidence="5 6" key="1">
    <citation type="submission" date="2020-04" db="EMBL/GenBank/DDBJ databases">
        <title>Gordonia sp. nov. TBRC 11910.</title>
        <authorList>
            <person name="Suriyachadkun C."/>
        </authorList>
    </citation>
    <scope>NUCLEOTIDE SEQUENCE [LARGE SCALE GENOMIC DNA]</scope>
    <source>
        <strain evidence="5 6">TBRC 11910</strain>
    </source>
</reference>
<keyword evidence="2" id="KW-0472">Membrane</keyword>
<dbReference type="Pfam" id="PF11887">
    <property type="entry name" value="Mce4_CUP1"/>
    <property type="match status" value="1"/>
</dbReference>
<organism evidence="5 6">
    <name type="scientific">Gordonia asplenii</name>
    <dbReference type="NCBI Taxonomy" id="2725283"/>
    <lineage>
        <taxon>Bacteria</taxon>
        <taxon>Bacillati</taxon>
        <taxon>Actinomycetota</taxon>
        <taxon>Actinomycetes</taxon>
        <taxon>Mycobacteriales</taxon>
        <taxon>Gordoniaceae</taxon>
        <taxon>Gordonia</taxon>
    </lineage>
</organism>
<dbReference type="RefSeq" id="WP_170197773.1">
    <property type="nucleotide sequence ID" value="NZ_JABBNB010000060.1"/>
</dbReference>
<keyword evidence="2" id="KW-0812">Transmembrane</keyword>
<feature type="domain" description="Mammalian cell entry C-terminal" evidence="4">
    <location>
        <begin position="119"/>
        <end position="296"/>
    </location>
</feature>
<evidence type="ECO:0000259" key="4">
    <source>
        <dbReference type="Pfam" id="PF11887"/>
    </source>
</evidence>
<name>A0A848LCJ4_9ACTN</name>
<dbReference type="Pfam" id="PF02470">
    <property type="entry name" value="MlaD"/>
    <property type="match status" value="1"/>
</dbReference>
<evidence type="ECO:0000256" key="1">
    <source>
        <dbReference type="SAM" id="MobiDB-lite"/>
    </source>
</evidence>
<dbReference type="InterPro" id="IPR024516">
    <property type="entry name" value="Mce_C"/>
</dbReference>
<comment type="caution">
    <text evidence="5">The sequence shown here is derived from an EMBL/GenBank/DDBJ whole genome shotgun (WGS) entry which is preliminary data.</text>
</comment>
<gene>
    <name evidence="5" type="ORF">HH308_29020</name>
</gene>
<dbReference type="InterPro" id="IPR005693">
    <property type="entry name" value="Mce"/>
</dbReference>
<keyword evidence="6" id="KW-1185">Reference proteome</keyword>
<sequence length="389" mass="41433">MNGANRIRSLPTSAKILICGVIAVLLCWTAATVWQRVSNSHATIWFTNTTGLYVGDPVKVRGVQIGHVEEIAPVDDKVRVAVSYDHDVYVDATTKVAIVAPTLVSGRYVQFVNPHARTGTRLADGATISVDKTAIPVRYDQIKTQVTELAKELGPKSATDKGAASRLIDVSAAKLRGTGTTMNETMKSLADAMATLSGGGQDLFTTVRNLQVVVTALRQSDDRIVDFSAQLNDVSQLLDDNRTQLDAAISAVDLMAPKLQSYLNANTTSLSTDVKALNKITGLLVDREDDLAQILHVVPTALTDLYNIYDPRSNSLTGALATPDWPDPMSLICALLTTVDAPQSQCQRSSKTFVDLVTSLAAKKAGLPASTTRGGKPVNPLLPGGGAPR</sequence>
<feature type="domain" description="Mce/MlaD" evidence="3">
    <location>
        <begin position="41"/>
        <end position="112"/>
    </location>
</feature>
<dbReference type="PANTHER" id="PTHR33371:SF4">
    <property type="entry name" value="INTERMEMBRANE PHOSPHOLIPID TRANSPORT SYSTEM BINDING PROTEIN MLAD"/>
    <property type="match status" value="1"/>
</dbReference>
<evidence type="ECO:0000259" key="3">
    <source>
        <dbReference type="Pfam" id="PF02470"/>
    </source>
</evidence>
<dbReference type="Proteomes" id="UP000550729">
    <property type="component" value="Unassembled WGS sequence"/>
</dbReference>
<accession>A0A848LCJ4</accession>